<evidence type="ECO:0000313" key="3">
    <source>
        <dbReference type="Proteomes" id="UP000230066"/>
    </source>
</evidence>
<keyword evidence="3" id="KW-1185">Reference proteome</keyword>
<reference evidence="2" key="1">
    <citation type="submission" date="2019-03" db="EMBL/GenBank/DDBJ databases">
        <title>Improved annotation for the trematode Fasciola hepatica.</title>
        <authorList>
            <person name="Choi Y.-J."/>
            <person name="Martin J."/>
            <person name="Mitreva M."/>
        </authorList>
    </citation>
    <scope>NUCLEOTIDE SEQUENCE [LARGE SCALE GENOMIC DNA]</scope>
</reference>
<dbReference type="InterPro" id="IPR017850">
    <property type="entry name" value="Alkaline_phosphatase_core_sf"/>
</dbReference>
<dbReference type="InterPro" id="IPR002591">
    <property type="entry name" value="Phosphodiest/P_Trfase"/>
</dbReference>
<sequence length="180" mass="20451">MRVYRSKDVPADLHFSISSSRMPPLVVIPDDGWYLVHREGTIPSAGDHGYPMNFTDMNPFFLAHGPSFLINKTIPEVHAVDIYSLLTGLLGLPAQPNNGSMARIAHALLKPDVAETVLHTPVWFPRWWAWFMLQLHMVWIFIGVALWAVLLGMVLSLFYAQRRHIRMLAIYDTTWNGVTA</sequence>
<accession>A0A4E0RD76</accession>
<dbReference type="Pfam" id="PF01663">
    <property type="entry name" value="Phosphodiest"/>
    <property type="match status" value="1"/>
</dbReference>
<evidence type="ECO:0000256" key="1">
    <source>
        <dbReference type="SAM" id="Phobius"/>
    </source>
</evidence>
<name>A0A4E0RD76_FASHE</name>
<dbReference type="AlphaFoldDB" id="A0A4E0RD76"/>
<protein>
    <submittedName>
        <fullName evidence="2">Phosphodiesterase-nucleotide pyrophosphatase</fullName>
    </submittedName>
</protein>
<organism evidence="2 3">
    <name type="scientific">Fasciola hepatica</name>
    <name type="common">Liver fluke</name>
    <dbReference type="NCBI Taxonomy" id="6192"/>
    <lineage>
        <taxon>Eukaryota</taxon>
        <taxon>Metazoa</taxon>
        <taxon>Spiralia</taxon>
        <taxon>Lophotrochozoa</taxon>
        <taxon>Platyhelminthes</taxon>
        <taxon>Trematoda</taxon>
        <taxon>Digenea</taxon>
        <taxon>Plagiorchiida</taxon>
        <taxon>Echinostomata</taxon>
        <taxon>Echinostomatoidea</taxon>
        <taxon>Fasciolidae</taxon>
        <taxon>Fasciola</taxon>
    </lineage>
</organism>
<dbReference type="PANTHER" id="PTHR10151:SF120">
    <property type="entry name" value="BIS(5'-ADENOSYL)-TRIPHOSPHATASE"/>
    <property type="match status" value="1"/>
</dbReference>
<dbReference type="EMBL" id="JXXN02001671">
    <property type="protein sequence ID" value="THD24304.1"/>
    <property type="molecule type" value="Genomic_DNA"/>
</dbReference>
<evidence type="ECO:0000313" key="2">
    <source>
        <dbReference type="EMBL" id="THD24304.1"/>
    </source>
</evidence>
<comment type="caution">
    <text evidence="2">The sequence shown here is derived from an EMBL/GenBank/DDBJ whole genome shotgun (WGS) entry which is preliminary data.</text>
</comment>
<keyword evidence="1" id="KW-0812">Transmembrane</keyword>
<dbReference type="SUPFAM" id="SSF53649">
    <property type="entry name" value="Alkaline phosphatase-like"/>
    <property type="match status" value="1"/>
</dbReference>
<gene>
    <name evidence="2" type="ORF">D915_005105</name>
</gene>
<dbReference type="Proteomes" id="UP000230066">
    <property type="component" value="Unassembled WGS sequence"/>
</dbReference>
<keyword evidence="1" id="KW-1133">Transmembrane helix</keyword>
<dbReference type="GO" id="GO:0016787">
    <property type="term" value="F:hydrolase activity"/>
    <property type="evidence" value="ECO:0007669"/>
    <property type="project" value="UniProtKB-ARBA"/>
</dbReference>
<proteinExistence type="predicted"/>
<dbReference type="Gene3D" id="3.40.720.10">
    <property type="entry name" value="Alkaline Phosphatase, subunit A"/>
    <property type="match status" value="1"/>
</dbReference>
<feature type="transmembrane region" description="Helical" evidence="1">
    <location>
        <begin position="127"/>
        <end position="160"/>
    </location>
</feature>
<keyword evidence="1" id="KW-0472">Membrane</keyword>
<dbReference type="PANTHER" id="PTHR10151">
    <property type="entry name" value="ECTONUCLEOTIDE PYROPHOSPHATASE/PHOSPHODIESTERASE"/>
    <property type="match status" value="1"/>
</dbReference>